<gene>
    <name evidence="6" type="ORF">CYCCA115_LOCUS7802</name>
</gene>
<dbReference type="PROSITE" id="PS50865">
    <property type="entry name" value="ZF_MYND_2"/>
    <property type="match status" value="1"/>
</dbReference>
<evidence type="ECO:0000256" key="4">
    <source>
        <dbReference type="PROSITE-ProRule" id="PRU00134"/>
    </source>
</evidence>
<dbReference type="PROSITE" id="PS01360">
    <property type="entry name" value="ZF_MYND_1"/>
    <property type="match status" value="1"/>
</dbReference>
<organism evidence="6 7">
    <name type="scientific">Cylindrotheca closterium</name>
    <dbReference type="NCBI Taxonomy" id="2856"/>
    <lineage>
        <taxon>Eukaryota</taxon>
        <taxon>Sar</taxon>
        <taxon>Stramenopiles</taxon>
        <taxon>Ochrophyta</taxon>
        <taxon>Bacillariophyta</taxon>
        <taxon>Bacillariophyceae</taxon>
        <taxon>Bacillariophycidae</taxon>
        <taxon>Bacillariales</taxon>
        <taxon>Bacillariaceae</taxon>
        <taxon>Cylindrotheca</taxon>
    </lineage>
</organism>
<dbReference type="InterPro" id="IPR002893">
    <property type="entry name" value="Znf_MYND"/>
</dbReference>
<accession>A0AAD2CPW5</accession>
<comment type="caution">
    <text evidence="6">The sequence shown here is derived from an EMBL/GenBank/DDBJ whole genome shotgun (WGS) entry which is preliminary data.</text>
</comment>
<name>A0AAD2CPW5_9STRA</name>
<evidence type="ECO:0000313" key="7">
    <source>
        <dbReference type="Proteomes" id="UP001295423"/>
    </source>
</evidence>
<evidence type="ECO:0000313" key="6">
    <source>
        <dbReference type="EMBL" id="CAJ1942148.1"/>
    </source>
</evidence>
<keyword evidence="7" id="KW-1185">Reference proteome</keyword>
<proteinExistence type="predicted"/>
<dbReference type="GO" id="GO:0008270">
    <property type="term" value="F:zinc ion binding"/>
    <property type="evidence" value="ECO:0007669"/>
    <property type="project" value="UniProtKB-KW"/>
</dbReference>
<evidence type="ECO:0000256" key="1">
    <source>
        <dbReference type="ARBA" id="ARBA00022723"/>
    </source>
</evidence>
<evidence type="ECO:0000259" key="5">
    <source>
        <dbReference type="PROSITE" id="PS50865"/>
    </source>
</evidence>
<dbReference type="Proteomes" id="UP001295423">
    <property type="component" value="Unassembled WGS sequence"/>
</dbReference>
<reference evidence="6" key="1">
    <citation type="submission" date="2023-08" db="EMBL/GenBank/DDBJ databases">
        <authorList>
            <person name="Audoor S."/>
            <person name="Bilcke G."/>
        </authorList>
    </citation>
    <scope>NUCLEOTIDE SEQUENCE</scope>
</reference>
<keyword evidence="2 4" id="KW-0863">Zinc-finger</keyword>
<protein>
    <recommendedName>
        <fullName evidence="5">MYND-type domain-containing protein</fullName>
    </recommendedName>
</protein>
<dbReference type="Pfam" id="PF01753">
    <property type="entry name" value="zf-MYND"/>
    <property type="match status" value="1"/>
</dbReference>
<keyword evidence="3" id="KW-0862">Zinc</keyword>
<evidence type="ECO:0000256" key="3">
    <source>
        <dbReference type="ARBA" id="ARBA00022833"/>
    </source>
</evidence>
<dbReference type="Gene3D" id="6.10.140.2220">
    <property type="match status" value="1"/>
</dbReference>
<dbReference type="EMBL" id="CAKOGP040001112">
    <property type="protein sequence ID" value="CAJ1942148.1"/>
    <property type="molecule type" value="Genomic_DNA"/>
</dbReference>
<feature type="domain" description="MYND-type" evidence="5">
    <location>
        <begin position="301"/>
        <end position="345"/>
    </location>
</feature>
<dbReference type="AlphaFoldDB" id="A0AAD2CPW5"/>
<keyword evidence="1" id="KW-0479">Metal-binding</keyword>
<dbReference type="SUPFAM" id="SSF144232">
    <property type="entry name" value="HIT/MYND zinc finger-like"/>
    <property type="match status" value="1"/>
</dbReference>
<evidence type="ECO:0000256" key="2">
    <source>
        <dbReference type="ARBA" id="ARBA00022771"/>
    </source>
</evidence>
<sequence length="563" mass="64246">MQQENRHSIKVQLMDGRSVDICTESGANSFLKSGSKCHDYMANNVEKMSKICAKRKLSAKDKGDIMAMNLVFDSVAQYGSHNIFRKHFEHSTIKAWLAHVIEQIQRFTTNRNWITTGNLSTYDTSLLNSCISMMCHAVPVAIAFETEFFNVLADFVKARKGNGRALPCADIADTITLIVSNAYNTSKNTYDNTWTTEKSLKKLEATGVLEQFIRCATVPQAHDFSAPGLFRMLDEFQACIPFISKKLLQGQPCGEVAMAILEGRDGSRVQRPSVINRLKTMLRFATSIDPDHKCGDGNKMCRKCCKSDHSKSFQSSLMKCARCHQAYYCSRECQKSDWKEHKKTCITKTKSEIVKSENIQQTFTAFCTNQYVHIMVKMVEACEKTGLTKDDMLVELNFKPNQNGIVPAMQDKPEFKIAPVKDYINGSRPAEPDWFFKNQDRTMYDHNIKGYLATIKDQYSKMRPNHLLCLTRYEGGFSCYKIGRQDSITNKETFSQEAVLAFQKYMNDDDDGPLSNILDPGYLRKVKRELRIHYNYGPTDEMPDEETIRDALDALRMYEESYG</sequence>